<keyword evidence="8" id="KW-0496">Mitochondrion</keyword>
<keyword evidence="7" id="KW-0653">Protein transport</keyword>
<organism evidence="10">
    <name type="scientific">Physcomitrium patens</name>
    <name type="common">Spreading-leaved earth moss</name>
    <name type="synonym">Physcomitrella patens</name>
    <dbReference type="NCBI Taxonomy" id="3218"/>
    <lineage>
        <taxon>Eukaryota</taxon>
        <taxon>Viridiplantae</taxon>
        <taxon>Streptophyta</taxon>
        <taxon>Embryophyta</taxon>
        <taxon>Bryophyta</taxon>
        <taxon>Bryophytina</taxon>
        <taxon>Bryopsida</taxon>
        <taxon>Funariidae</taxon>
        <taxon>Funariales</taxon>
        <taxon>Funariaceae</taxon>
        <taxon>Physcomitrium</taxon>
    </lineage>
</organism>
<keyword evidence="5" id="KW-0812">Transmembrane</keyword>
<dbReference type="GO" id="GO:0030150">
    <property type="term" value="P:protein import into mitochondrial matrix"/>
    <property type="evidence" value="ECO:0000318"/>
    <property type="project" value="GO_Central"/>
</dbReference>
<dbReference type="GO" id="GO:0005742">
    <property type="term" value="C:mitochondrial outer membrane translocase complex"/>
    <property type="evidence" value="ECO:0000318"/>
    <property type="project" value="GO_Central"/>
</dbReference>
<evidence type="ECO:0000256" key="9">
    <source>
        <dbReference type="ARBA" id="ARBA00023136"/>
    </source>
</evidence>
<keyword evidence="4" id="KW-1134">Transmembrane beta strand</keyword>
<evidence type="ECO:0000256" key="4">
    <source>
        <dbReference type="ARBA" id="ARBA00022452"/>
    </source>
</evidence>
<proteinExistence type="inferred from homology"/>
<accession>A0A2K1IMG7</accession>
<evidence type="ECO:0000256" key="3">
    <source>
        <dbReference type="ARBA" id="ARBA00022448"/>
    </source>
</evidence>
<dbReference type="Proteomes" id="UP000006727">
    <property type="component" value="Chromosome 22"/>
</dbReference>
<evidence type="ECO:0000313" key="10">
    <source>
        <dbReference type="EMBL" id="PNR30477.1"/>
    </source>
</evidence>
<dbReference type="PaxDb" id="3218-PP1S12_290V6.1"/>
<reference evidence="10 12" key="2">
    <citation type="journal article" date="2018" name="Plant J.">
        <title>The Physcomitrella patens chromosome-scale assembly reveals moss genome structure and evolution.</title>
        <authorList>
            <person name="Lang D."/>
            <person name="Ullrich K.K."/>
            <person name="Murat F."/>
            <person name="Fuchs J."/>
            <person name="Jenkins J."/>
            <person name="Haas F.B."/>
            <person name="Piednoel M."/>
            <person name="Gundlach H."/>
            <person name="Van Bel M."/>
            <person name="Meyberg R."/>
            <person name="Vives C."/>
            <person name="Morata J."/>
            <person name="Symeonidi A."/>
            <person name="Hiss M."/>
            <person name="Muchero W."/>
            <person name="Kamisugi Y."/>
            <person name="Saleh O."/>
            <person name="Blanc G."/>
            <person name="Decker E.L."/>
            <person name="van Gessel N."/>
            <person name="Grimwood J."/>
            <person name="Hayes R.D."/>
            <person name="Graham S.W."/>
            <person name="Gunter L.E."/>
            <person name="McDaniel S.F."/>
            <person name="Hoernstein S.N.W."/>
            <person name="Larsson A."/>
            <person name="Li F.W."/>
            <person name="Perroud P.F."/>
            <person name="Phillips J."/>
            <person name="Ranjan P."/>
            <person name="Rokshar D.S."/>
            <person name="Rothfels C.J."/>
            <person name="Schneider L."/>
            <person name="Shu S."/>
            <person name="Stevenson D.W."/>
            <person name="Thummler F."/>
            <person name="Tillich M."/>
            <person name="Villarreal Aguilar J.C."/>
            <person name="Widiez T."/>
            <person name="Wong G.K."/>
            <person name="Wymore A."/>
            <person name="Zhang Y."/>
            <person name="Zimmer A.D."/>
            <person name="Quatrano R.S."/>
            <person name="Mayer K.F.X."/>
            <person name="Goodstein D."/>
            <person name="Casacuberta J.M."/>
            <person name="Vandepoele K."/>
            <person name="Reski R."/>
            <person name="Cuming A.C."/>
            <person name="Tuskan G.A."/>
            <person name="Maumus F."/>
            <person name="Salse J."/>
            <person name="Schmutz J."/>
            <person name="Rensing S.A."/>
        </authorList>
    </citation>
    <scope>NUCLEOTIDE SEQUENCE [LARGE SCALE GENOMIC DNA]</scope>
    <source>
        <strain evidence="11 12">cv. Gransden 2004</strain>
    </source>
</reference>
<dbReference type="STRING" id="3218.A0A2K1IMG7"/>
<evidence type="ECO:0000256" key="1">
    <source>
        <dbReference type="ARBA" id="ARBA00004374"/>
    </source>
</evidence>
<dbReference type="EnsemblPlants" id="Pp3c22_6740V3.1">
    <property type="protein sequence ID" value="Pp3c22_6740V3.1"/>
    <property type="gene ID" value="Pp3c22_6740"/>
</dbReference>
<dbReference type="Gramene" id="Pp3c22_6740V3.1">
    <property type="protein sequence ID" value="Pp3c22_6740V3.1"/>
    <property type="gene ID" value="Pp3c22_6740"/>
</dbReference>
<dbReference type="Gene3D" id="2.40.160.10">
    <property type="entry name" value="Porin"/>
    <property type="match status" value="2"/>
</dbReference>
<comment type="subcellular location">
    <subcellularLocation>
        <location evidence="1">Mitochondrion outer membrane</location>
        <topology evidence="1">Multi-pass membrane protein</topology>
    </subcellularLocation>
</comment>
<evidence type="ECO:0000256" key="6">
    <source>
        <dbReference type="ARBA" id="ARBA00022787"/>
    </source>
</evidence>
<dbReference type="GO" id="GO:0008320">
    <property type="term" value="F:protein transmembrane transporter activity"/>
    <property type="evidence" value="ECO:0000318"/>
    <property type="project" value="GO_Central"/>
</dbReference>
<keyword evidence="9" id="KW-0472">Membrane</keyword>
<dbReference type="AlphaFoldDB" id="A0A2K1IMG7"/>
<sequence length="331" mass="37114">MGSAVSYCSPQQIQTVDLCGSEGKAPESTNLPCPVKYEEINHEAYMSLKPGLFEGLRFDVYRSMNRKFGLSNSLFMGSVDLPDCAPDPLKQSTAHFELGANLIDQKGKMDVVLMMGRVLSKGCMSARVKCDITNRFSIKANAELTNEPHFSVGMFNFDYKGNDYQAQLTMGNSAFYSVNYTQRVTPKLSLGGEWMWFGHQRKSCMGLAARYQTDSVITTALVKSEGDICCTYIQKLSDKVISYFQYDFHEHTLVLVASDFVYNWNSTEAVTSIAYDHLLNQYRIRGRIDTNLCTAAYLEEKISAGLTLVLSAELDHRKKDYKFGFGLTVGD</sequence>
<dbReference type="Pfam" id="PF01459">
    <property type="entry name" value="Porin_3"/>
    <property type="match status" value="1"/>
</dbReference>
<dbReference type="InterPro" id="IPR037930">
    <property type="entry name" value="Tom40"/>
</dbReference>
<evidence type="ECO:0000313" key="12">
    <source>
        <dbReference type="Proteomes" id="UP000006727"/>
    </source>
</evidence>
<dbReference type="InterPro" id="IPR027246">
    <property type="entry name" value="Porin_Euk/Tom40"/>
</dbReference>
<evidence type="ECO:0000256" key="7">
    <source>
        <dbReference type="ARBA" id="ARBA00022927"/>
    </source>
</evidence>
<reference evidence="10 12" key="1">
    <citation type="journal article" date="2008" name="Science">
        <title>The Physcomitrella genome reveals evolutionary insights into the conquest of land by plants.</title>
        <authorList>
            <person name="Rensing S."/>
            <person name="Lang D."/>
            <person name="Zimmer A."/>
            <person name="Terry A."/>
            <person name="Salamov A."/>
            <person name="Shapiro H."/>
            <person name="Nishiyama T."/>
            <person name="Perroud P.-F."/>
            <person name="Lindquist E."/>
            <person name="Kamisugi Y."/>
            <person name="Tanahashi T."/>
            <person name="Sakakibara K."/>
            <person name="Fujita T."/>
            <person name="Oishi K."/>
            <person name="Shin-I T."/>
            <person name="Kuroki Y."/>
            <person name="Toyoda A."/>
            <person name="Suzuki Y."/>
            <person name="Hashimoto A."/>
            <person name="Yamaguchi K."/>
            <person name="Sugano A."/>
            <person name="Kohara Y."/>
            <person name="Fujiyama A."/>
            <person name="Anterola A."/>
            <person name="Aoki S."/>
            <person name="Ashton N."/>
            <person name="Barbazuk W.B."/>
            <person name="Barker E."/>
            <person name="Bennetzen J."/>
            <person name="Bezanilla M."/>
            <person name="Blankenship R."/>
            <person name="Cho S.H."/>
            <person name="Dutcher S."/>
            <person name="Estelle M."/>
            <person name="Fawcett J.A."/>
            <person name="Gundlach H."/>
            <person name="Hanada K."/>
            <person name="Heyl A."/>
            <person name="Hicks K.A."/>
            <person name="Hugh J."/>
            <person name="Lohr M."/>
            <person name="Mayer K."/>
            <person name="Melkozernov A."/>
            <person name="Murata T."/>
            <person name="Nelson D."/>
            <person name="Pils B."/>
            <person name="Prigge M."/>
            <person name="Reiss B."/>
            <person name="Renner T."/>
            <person name="Rombauts S."/>
            <person name="Rushton P."/>
            <person name="Sanderfoot A."/>
            <person name="Schween G."/>
            <person name="Shiu S.-H."/>
            <person name="Stueber K."/>
            <person name="Theodoulou F.L."/>
            <person name="Tu H."/>
            <person name="Van de Peer Y."/>
            <person name="Verrier P.J."/>
            <person name="Waters E."/>
            <person name="Wood A."/>
            <person name="Yang L."/>
            <person name="Cove D."/>
            <person name="Cuming A."/>
            <person name="Hasebe M."/>
            <person name="Lucas S."/>
            <person name="Mishler D.B."/>
            <person name="Reski R."/>
            <person name="Grigoriev I."/>
            <person name="Quatrano R.S."/>
            <person name="Boore J.L."/>
        </authorList>
    </citation>
    <scope>NUCLEOTIDE SEQUENCE [LARGE SCALE GENOMIC DNA]</scope>
    <source>
        <strain evidence="11 12">cv. Gransden 2004</strain>
    </source>
</reference>
<gene>
    <name evidence="10" type="ORF">PHYPA_026793</name>
</gene>
<protein>
    <submittedName>
        <fullName evidence="10 11">Uncharacterized protein</fullName>
    </submittedName>
</protein>
<evidence type="ECO:0000313" key="11">
    <source>
        <dbReference type="EnsemblPlants" id="Pp3c22_6740V3.1"/>
    </source>
</evidence>
<dbReference type="EMBL" id="ABEU02000022">
    <property type="protein sequence ID" value="PNR30477.1"/>
    <property type="molecule type" value="Genomic_DNA"/>
</dbReference>
<evidence type="ECO:0000256" key="5">
    <source>
        <dbReference type="ARBA" id="ARBA00022692"/>
    </source>
</evidence>
<keyword evidence="6" id="KW-1000">Mitochondrion outer membrane</keyword>
<evidence type="ECO:0000256" key="2">
    <source>
        <dbReference type="ARBA" id="ARBA00010510"/>
    </source>
</evidence>
<dbReference type="PANTHER" id="PTHR10802">
    <property type="entry name" value="MITOCHONDRIAL IMPORT RECEPTOR SUBUNIT TOM40"/>
    <property type="match status" value="1"/>
</dbReference>
<dbReference type="InterPro" id="IPR023614">
    <property type="entry name" value="Porin_dom_sf"/>
</dbReference>
<keyword evidence="3" id="KW-0813">Transport</keyword>
<comment type="similarity">
    <text evidence="2">Belongs to the Tom40 family.</text>
</comment>
<name>A0A2K1IMG7_PHYPA</name>
<reference evidence="11" key="3">
    <citation type="submission" date="2020-12" db="UniProtKB">
        <authorList>
            <consortium name="EnsemblPlants"/>
        </authorList>
    </citation>
    <scope>IDENTIFICATION</scope>
</reference>
<evidence type="ECO:0000256" key="8">
    <source>
        <dbReference type="ARBA" id="ARBA00023128"/>
    </source>
</evidence>
<dbReference type="InParanoid" id="A0A2K1IMG7"/>
<keyword evidence="12" id="KW-1185">Reference proteome</keyword>
<dbReference type="CDD" id="cd07305">
    <property type="entry name" value="Porin3_Tom40"/>
    <property type="match status" value="1"/>
</dbReference>